<dbReference type="Proteomes" id="UP000637423">
    <property type="component" value="Unassembled WGS sequence"/>
</dbReference>
<dbReference type="EMBL" id="BMED01000003">
    <property type="protein sequence ID" value="GGC85699.1"/>
    <property type="molecule type" value="Genomic_DNA"/>
</dbReference>
<evidence type="ECO:0000313" key="4">
    <source>
        <dbReference type="EMBL" id="GGC85699.1"/>
    </source>
</evidence>
<evidence type="ECO:0000313" key="5">
    <source>
        <dbReference type="Proteomes" id="UP000637423"/>
    </source>
</evidence>
<evidence type="ECO:0000256" key="1">
    <source>
        <dbReference type="ARBA" id="ARBA00007177"/>
    </source>
</evidence>
<accession>A0A916XNG9</accession>
<comment type="caution">
    <text evidence="4">The sequence shown here is derived from an EMBL/GenBank/DDBJ whole genome shotgun (WGS) entry which is preliminary data.</text>
</comment>
<proteinExistence type="inferred from homology"/>
<dbReference type="Pfam" id="PF01774">
    <property type="entry name" value="UreD"/>
    <property type="match status" value="1"/>
</dbReference>
<dbReference type="AlphaFoldDB" id="A0A916XNG9"/>
<name>A0A916XNG9_9BURK</name>
<dbReference type="GO" id="GO:0005737">
    <property type="term" value="C:cytoplasm"/>
    <property type="evidence" value="ECO:0007669"/>
    <property type="project" value="UniProtKB-SubCell"/>
</dbReference>
<comment type="similarity">
    <text evidence="1 3">Belongs to the UreD family.</text>
</comment>
<comment type="subunit">
    <text evidence="3">UreD, UreF and UreG form a complex that acts as a GTP-hydrolysis-dependent molecular chaperone, activating the urease apoprotein by helping to assemble the nickel containing metallocenter of UreC. The UreE protein probably delivers the nickel.</text>
</comment>
<dbReference type="GO" id="GO:0016151">
    <property type="term" value="F:nickel cation binding"/>
    <property type="evidence" value="ECO:0007669"/>
    <property type="project" value="UniProtKB-UniRule"/>
</dbReference>
<organism evidence="4 5">
    <name type="scientific">Undibacterium terreum</name>
    <dbReference type="NCBI Taxonomy" id="1224302"/>
    <lineage>
        <taxon>Bacteria</taxon>
        <taxon>Pseudomonadati</taxon>
        <taxon>Pseudomonadota</taxon>
        <taxon>Betaproteobacteria</taxon>
        <taxon>Burkholderiales</taxon>
        <taxon>Oxalobacteraceae</taxon>
        <taxon>Undibacterium</taxon>
    </lineage>
</organism>
<keyword evidence="3" id="KW-0963">Cytoplasm</keyword>
<reference evidence="4" key="2">
    <citation type="submission" date="2020-09" db="EMBL/GenBank/DDBJ databases">
        <authorList>
            <person name="Sun Q."/>
            <person name="Zhou Y."/>
        </authorList>
    </citation>
    <scope>NUCLEOTIDE SEQUENCE</scope>
    <source>
        <strain evidence="4">CGMCC 1.10998</strain>
    </source>
</reference>
<evidence type="ECO:0000256" key="3">
    <source>
        <dbReference type="HAMAP-Rule" id="MF_01384"/>
    </source>
</evidence>
<gene>
    <name evidence="4" type="primary">ureD2</name>
    <name evidence="3" type="synonym">ureD</name>
    <name evidence="4" type="ORF">GCM10011396_36270</name>
</gene>
<sequence>MTRTELAPDSLQEISAPAKAHWQASLQLGFADDQGTSRLVKRLHSGPLRVQKPLYPEGDQTCHAIIIHPPGGVIGGDILDISATVSQNSHALITTPGAAKWYRSNAYTSKQQVCLDVAAGAKLEWLPQETIFFDDARVMLHQTINLAADARYIGADILCFGRTASGETYNTGEIMQHTEIRRAGKLIWFEQGSLMGGTSAMQSPLALAGKTVCATVIATGGSLDANALTVLREQTRQLAEDRDTGAQTGASQLKSLIVARYLGNSSEVARHWMQCVWQHLRPAVIGMPAAIPRIWNT</sequence>
<comment type="function">
    <text evidence="3">Required for maturation of urease via the functional incorporation of the urease nickel metallocenter.</text>
</comment>
<keyword evidence="2 3" id="KW-0143">Chaperone</keyword>
<dbReference type="RefSeq" id="WP_188567477.1">
    <property type="nucleotide sequence ID" value="NZ_BMED01000003.1"/>
</dbReference>
<keyword evidence="3" id="KW-0996">Nickel insertion</keyword>
<evidence type="ECO:0000256" key="2">
    <source>
        <dbReference type="ARBA" id="ARBA00023186"/>
    </source>
</evidence>
<reference evidence="4" key="1">
    <citation type="journal article" date="2014" name="Int. J. Syst. Evol. Microbiol.">
        <title>Complete genome sequence of Corynebacterium casei LMG S-19264T (=DSM 44701T), isolated from a smear-ripened cheese.</title>
        <authorList>
            <consortium name="US DOE Joint Genome Institute (JGI-PGF)"/>
            <person name="Walter F."/>
            <person name="Albersmeier A."/>
            <person name="Kalinowski J."/>
            <person name="Ruckert C."/>
        </authorList>
    </citation>
    <scope>NUCLEOTIDE SEQUENCE</scope>
    <source>
        <strain evidence="4">CGMCC 1.10998</strain>
    </source>
</reference>
<comment type="subcellular location">
    <subcellularLocation>
        <location evidence="3">Cytoplasm</location>
    </subcellularLocation>
</comment>
<dbReference type="PANTHER" id="PTHR33643:SF1">
    <property type="entry name" value="UREASE ACCESSORY PROTEIN D"/>
    <property type="match status" value="1"/>
</dbReference>
<dbReference type="InterPro" id="IPR002669">
    <property type="entry name" value="UreD"/>
</dbReference>
<dbReference type="PANTHER" id="PTHR33643">
    <property type="entry name" value="UREASE ACCESSORY PROTEIN D"/>
    <property type="match status" value="1"/>
</dbReference>
<dbReference type="HAMAP" id="MF_01384">
    <property type="entry name" value="UreD"/>
    <property type="match status" value="1"/>
</dbReference>
<keyword evidence="5" id="KW-1185">Reference proteome</keyword>
<protein>
    <recommendedName>
        <fullName evidence="3">Urease accessory protein UreD</fullName>
    </recommendedName>
</protein>